<protein>
    <submittedName>
        <fullName evidence="2">Uncharacterized protein</fullName>
    </submittedName>
</protein>
<organism evidence="2 3">
    <name type="scientific">Lasallia pustulata</name>
    <dbReference type="NCBI Taxonomy" id="136370"/>
    <lineage>
        <taxon>Eukaryota</taxon>
        <taxon>Fungi</taxon>
        <taxon>Dikarya</taxon>
        <taxon>Ascomycota</taxon>
        <taxon>Pezizomycotina</taxon>
        <taxon>Lecanoromycetes</taxon>
        <taxon>OSLEUM clade</taxon>
        <taxon>Umbilicariomycetidae</taxon>
        <taxon>Umbilicariales</taxon>
        <taxon>Umbilicariaceae</taxon>
        <taxon>Lasallia</taxon>
    </lineage>
</organism>
<dbReference type="EMBL" id="VXIT01000010">
    <property type="protein sequence ID" value="KAA6409731.1"/>
    <property type="molecule type" value="Genomic_DNA"/>
</dbReference>
<accession>A0A5M8PK16</accession>
<gene>
    <name evidence="2" type="ORF">FRX48_06343</name>
</gene>
<feature type="compositionally biased region" description="Basic and acidic residues" evidence="1">
    <location>
        <begin position="29"/>
        <end position="54"/>
    </location>
</feature>
<comment type="caution">
    <text evidence="2">The sequence shown here is derived from an EMBL/GenBank/DDBJ whole genome shotgun (WGS) entry which is preliminary data.</text>
</comment>
<sequence>MPMVLVKEKGELTASIYDIMALTQGLQDDPERRKDSRQRDEKAEENRTQRREGEGQEVVAIIKRDED</sequence>
<dbReference type="AlphaFoldDB" id="A0A5M8PK16"/>
<name>A0A5M8PK16_9LECA</name>
<evidence type="ECO:0000313" key="3">
    <source>
        <dbReference type="Proteomes" id="UP000324767"/>
    </source>
</evidence>
<feature type="region of interest" description="Disordered" evidence="1">
    <location>
        <begin position="27"/>
        <end position="67"/>
    </location>
</feature>
<evidence type="ECO:0000313" key="2">
    <source>
        <dbReference type="EMBL" id="KAA6409731.1"/>
    </source>
</evidence>
<evidence type="ECO:0000256" key="1">
    <source>
        <dbReference type="SAM" id="MobiDB-lite"/>
    </source>
</evidence>
<proteinExistence type="predicted"/>
<dbReference type="Proteomes" id="UP000324767">
    <property type="component" value="Unassembled WGS sequence"/>
</dbReference>
<reference evidence="2 3" key="1">
    <citation type="submission" date="2019-09" db="EMBL/GenBank/DDBJ databases">
        <title>The hologenome of the rock-dwelling lichen Lasallia pustulata.</title>
        <authorList>
            <person name="Greshake Tzovaras B."/>
            <person name="Segers F."/>
            <person name="Bicker A."/>
            <person name="Dal Grande F."/>
            <person name="Otte J."/>
            <person name="Hankeln T."/>
            <person name="Schmitt I."/>
            <person name="Ebersberger I."/>
        </authorList>
    </citation>
    <scope>NUCLEOTIDE SEQUENCE [LARGE SCALE GENOMIC DNA]</scope>
    <source>
        <strain evidence="2">A1-1</strain>
    </source>
</reference>